<reference evidence="8 9" key="1">
    <citation type="journal article" date="2015" name="Genome Announc.">
        <title>Complete Genome Sequencing of Protease-Producing Novel Arthrobacter sp. Strain IHBB 11108 Using PacBio Single-Molecule Real-Time Sequencing Technology.</title>
        <authorList>
            <person name="Kiran S."/>
            <person name="Swarnkar M.K."/>
            <person name="Pal M."/>
            <person name="Thakur R."/>
            <person name="Tewari R."/>
            <person name="Singh A.K."/>
            <person name="Gulati A."/>
        </authorList>
    </citation>
    <scope>NUCLEOTIDE SEQUENCE [LARGE SCALE GENOMIC DNA]</scope>
    <source>
        <strain evidence="8 9">IHBB 11108</strain>
    </source>
</reference>
<comment type="subcellular location">
    <subcellularLocation>
        <location evidence="7">Cell membrane</location>
        <topology evidence="7">Single-pass membrane protein</topology>
    </subcellularLocation>
</comment>
<evidence type="ECO:0000256" key="4">
    <source>
        <dbReference type="ARBA" id="ARBA00023136"/>
    </source>
</evidence>
<evidence type="ECO:0000256" key="1">
    <source>
        <dbReference type="ARBA" id="ARBA00022475"/>
    </source>
</evidence>
<evidence type="ECO:0000256" key="7">
    <source>
        <dbReference type="HAMAP-Rule" id="MF_02065"/>
    </source>
</evidence>
<comment type="catalytic activity">
    <reaction evidence="7">
        <text>a peptidoglycan chain = a peptidoglycan chain with N-acetyl-1,6-anhydromuramyl-[peptide] at the reducing end + a peptidoglycan chain with N-acetylglucosamine at the non-reducing end.</text>
        <dbReference type="EC" id="4.2.2.29"/>
    </reaction>
</comment>
<evidence type="ECO:0000313" key="8">
    <source>
        <dbReference type="EMBL" id="AJT42887.1"/>
    </source>
</evidence>
<dbReference type="Pfam" id="PF02618">
    <property type="entry name" value="YceG"/>
    <property type="match status" value="1"/>
</dbReference>
<evidence type="ECO:0000256" key="3">
    <source>
        <dbReference type="ARBA" id="ARBA00022989"/>
    </source>
</evidence>
<dbReference type="Proteomes" id="UP000061839">
    <property type="component" value="Chromosome"/>
</dbReference>
<evidence type="ECO:0000256" key="6">
    <source>
        <dbReference type="ARBA" id="ARBA00023316"/>
    </source>
</evidence>
<feature type="site" description="Important for catalytic activity" evidence="7">
    <location>
        <position position="242"/>
    </location>
</feature>
<keyword evidence="2 7" id="KW-0812">Transmembrane</keyword>
<sequence length="372" mass="40212">MEHFEQDHDQSRRLARTSRKVRRRRRTVIFILILAAFVAAGYFAVQAISPMLDFNTAKDYPGPGGPEVVYTLPEGASARTVASELVAKKVVASENAFLNALKAANGESALLPGVYPLKEEMKAADAVSVLLAASQQKVHYAPIKQNLRQGEVFDALAAATDIPVAEFTALAKDPAAFGLPATAPSLEGYLAPGQYQFAIDLTAKEILSQMVQKTKEELVKAGVTDAKEQYRVLTIASIIEAEGNEANYAKISGAIENRLKNTSAETRGLLQSDATVAYGLGLKTYNISNTQKLDKKNKYNTFANPGLPIGPIGSPTNAAIVAAAKPEANNYYYWVTVNLDTGETLYATTFAQHEQNVTKYQAWCKANAGKCQ</sequence>
<keyword evidence="1 7" id="KW-1003">Cell membrane</keyword>
<accession>A0A0D4C2G7</accession>
<comment type="function">
    <text evidence="7">Functions as a peptidoglycan terminase that cleaves nascent peptidoglycan strands endolytically to terminate their elongation.</text>
</comment>
<dbReference type="InterPro" id="IPR003770">
    <property type="entry name" value="MLTG-like"/>
</dbReference>
<comment type="similarity">
    <text evidence="7">Belongs to the transglycosylase MltG family.</text>
</comment>
<evidence type="ECO:0000313" key="9">
    <source>
        <dbReference type="Proteomes" id="UP000061839"/>
    </source>
</evidence>
<gene>
    <name evidence="7" type="primary">mltG</name>
    <name evidence="8" type="ORF">UM93_04650</name>
</gene>
<dbReference type="PATRIC" id="fig|1618207.4.peg.946"/>
<protein>
    <recommendedName>
        <fullName evidence="7">Endolytic murein transglycosylase</fullName>
        <ecNumber evidence="7">4.2.2.29</ecNumber>
    </recommendedName>
    <alternativeName>
        <fullName evidence="7">Peptidoglycan lytic transglycosylase</fullName>
    </alternativeName>
    <alternativeName>
        <fullName evidence="7">Peptidoglycan polymerization terminase</fullName>
    </alternativeName>
</protein>
<dbReference type="STRING" id="1618207.UM93_04650"/>
<evidence type="ECO:0000256" key="2">
    <source>
        <dbReference type="ARBA" id="ARBA00022692"/>
    </source>
</evidence>
<dbReference type="AlphaFoldDB" id="A0A0D4C2G7"/>
<dbReference type="EMBL" id="CP011005">
    <property type="protein sequence ID" value="AJT42887.1"/>
    <property type="molecule type" value="Genomic_DNA"/>
</dbReference>
<keyword evidence="4 7" id="KW-0472">Membrane</keyword>
<dbReference type="Gene3D" id="3.30.1490.480">
    <property type="entry name" value="Endolytic murein transglycosylase"/>
    <property type="match status" value="1"/>
</dbReference>
<dbReference type="PANTHER" id="PTHR30518">
    <property type="entry name" value="ENDOLYTIC MUREIN TRANSGLYCOSYLASE"/>
    <property type="match status" value="1"/>
</dbReference>
<dbReference type="PANTHER" id="PTHR30518:SF2">
    <property type="entry name" value="ENDOLYTIC MUREIN TRANSGLYCOSYLASE"/>
    <property type="match status" value="1"/>
</dbReference>
<feature type="transmembrane region" description="Helical" evidence="7">
    <location>
        <begin position="27"/>
        <end position="45"/>
    </location>
</feature>
<keyword evidence="6 7" id="KW-0961">Cell wall biogenesis/degradation</keyword>
<proteinExistence type="inferred from homology"/>
<name>A0A0D4C2G7_9MICC</name>
<keyword evidence="5 7" id="KW-0456">Lyase</keyword>
<keyword evidence="3 7" id="KW-1133">Transmembrane helix</keyword>
<dbReference type="GO" id="GO:0008932">
    <property type="term" value="F:lytic endotransglycosylase activity"/>
    <property type="evidence" value="ECO:0007669"/>
    <property type="project" value="UniProtKB-UniRule"/>
</dbReference>
<evidence type="ECO:0000256" key="5">
    <source>
        <dbReference type="ARBA" id="ARBA00023239"/>
    </source>
</evidence>
<dbReference type="GO" id="GO:0005886">
    <property type="term" value="C:plasma membrane"/>
    <property type="evidence" value="ECO:0007669"/>
    <property type="project" value="UniProtKB-SubCell"/>
</dbReference>
<keyword evidence="9" id="KW-1185">Reference proteome</keyword>
<dbReference type="HAMAP" id="MF_02065">
    <property type="entry name" value="MltG"/>
    <property type="match status" value="1"/>
</dbReference>
<dbReference type="GO" id="GO:0009252">
    <property type="term" value="P:peptidoglycan biosynthetic process"/>
    <property type="evidence" value="ECO:0007669"/>
    <property type="project" value="UniProtKB-UniRule"/>
</dbReference>
<dbReference type="HOGENOM" id="CLU_025574_4_0_11"/>
<organism evidence="8 9">
    <name type="scientific">Psychromicrobium lacuslunae</name>
    <dbReference type="NCBI Taxonomy" id="1618207"/>
    <lineage>
        <taxon>Bacteria</taxon>
        <taxon>Bacillati</taxon>
        <taxon>Actinomycetota</taxon>
        <taxon>Actinomycetes</taxon>
        <taxon>Micrococcales</taxon>
        <taxon>Micrococcaceae</taxon>
        <taxon>Psychromicrobium</taxon>
    </lineage>
</organism>
<dbReference type="KEGG" id="ari:UM93_04650"/>
<dbReference type="EC" id="4.2.2.29" evidence="7"/>
<dbReference type="GO" id="GO:0071555">
    <property type="term" value="P:cell wall organization"/>
    <property type="evidence" value="ECO:0007669"/>
    <property type="project" value="UniProtKB-KW"/>
</dbReference>
<dbReference type="NCBIfam" id="TIGR00247">
    <property type="entry name" value="endolytic transglycosylase MltG"/>
    <property type="match status" value="1"/>
</dbReference>